<evidence type="ECO:0000256" key="2">
    <source>
        <dbReference type="ARBA" id="ARBA00012438"/>
    </source>
</evidence>
<dbReference type="Pfam" id="PF07730">
    <property type="entry name" value="HisKA_3"/>
    <property type="match status" value="1"/>
</dbReference>
<dbReference type="GO" id="GO:0000155">
    <property type="term" value="F:phosphorelay sensor kinase activity"/>
    <property type="evidence" value="ECO:0007669"/>
    <property type="project" value="InterPro"/>
</dbReference>
<evidence type="ECO:0000313" key="12">
    <source>
        <dbReference type="EMBL" id="GHE39239.1"/>
    </source>
</evidence>
<dbReference type="Gene3D" id="1.20.5.1930">
    <property type="match status" value="1"/>
</dbReference>
<feature type="region of interest" description="Disordered" evidence="9">
    <location>
        <begin position="253"/>
        <end position="324"/>
    </location>
</feature>
<feature type="transmembrane region" description="Helical" evidence="10">
    <location>
        <begin position="494"/>
        <end position="510"/>
    </location>
</feature>
<dbReference type="GO" id="GO:0046983">
    <property type="term" value="F:protein dimerization activity"/>
    <property type="evidence" value="ECO:0007669"/>
    <property type="project" value="InterPro"/>
</dbReference>
<comment type="catalytic activity">
    <reaction evidence="1">
        <text>ATP + protein L-histidine = ADP + protein N-phospho-L-histidine.</text>
        <dbReference type="EC" id="2.7.13.3"/>
    </reaction>
</comment>
<evidence type="ECO:0000256" key="5">
    <source>
        <dbReference type="ARBA" id="ARBA00022741"/>
    </source>
</evidence>
<reference evidence="12" key="2">
    <citation type="submission" date="2020-09" db="EMBL/GenBank/DDBJ databases">
        <authorList>
            <person name="Sun Q."/>
            <person name="Ohkuma M."/>
        </authorList>
    </citation>
    <scope>NUCLEOTIDE SEQUENCE</scope>
    <source>
        <strain evidence="12">JCM 4784</strain>
    </source>
</reference>
<dbReference type="Gene3D" id="3.30.565.10">
    <property type="entry name" value="Histidine kinase-like ATPase, C-terminal domain"/>
    <property type="match status" value="1"/>
</dbReference>
<dbReference type="CDD" id="cd16917">
    <property type="entry name" value="HATPase_UhpB-NarQ-NarX-like"/>
    <property type="match status" value="1"/>
</dbReference>
<evidence type="ECO:0000256" key="4">
    <source>
        <dbReference type="ARBA" id="ARBA00022679"/>
    </source>
</evidence>
<keyword evidence="10" id="KW-1133">Transmembrane helix</keyword>
<dbReference type="SUPFAM" id="SSF55874">
    <property type="entry name" value="ATPase domain of HSP90 chaperone/DNA topoisomerase II/histidine kinase"/>
    <property type="match status" value="1"/>
</dbReference>
<evidence type="ECO:0000256" key="10">
    <source>
        <dbReference type="SAM" id="Phobius"/>
    </source>
</evidence>
<feature type="transmembrane region" description="Helical" evidence="10">
    <location>
        <begin position="91"/>
        <end position="107"/>
    </location>
</feature>
<comment type="caution">
    <text evidence="12">The sequence shown here is derived from an EMBL/GenBank/DDBJ whole genome shotgun (WGS) entry which is preliminary data.</text>
</comment>
<keyword evidence="10" id="KW-0812">Transmembrane</keyword>
<dbReference type="InterPro" id="IPR011712">
    <property type="entry name" value="Sig_transdc_His_kin_sub3_dim/P"/>
</dbReference>
<accession>A0A918Z6Y2</accession>
<sequence>MVVPALLVAGHVAAVVLGGVLDGFPGGAGGEGGAGGGGGGAGAAWQSAVGSLVVVLAAAALVRRRTAPAPVCCAALCADVVTRALLPQSVLTAALPVAVWVALYSLSVHRPVRLALPVAALATAATPLPGAGGDLAGPLLDDLVAGALLHAAVVLGGRLWAHRKAGRARALARLADVAGERRVAAAAERERLARDLHDTAGHHFTALAVQGAAARRLLDAHPELADEALAAGAAVGRDVLAALGAMVAAAADVPDEGDGGGDEGGGGGGGGGARRGEGSERTVGASGVEGAEKALGAERVEGTERDEATERGEGTERDDRNAGLHDVLPSLCAGLERLGTPVSLDLHGRPRALPPDVRVTAYRVVQESLTNAMRYAAGAPVTVQVRQGLVELTVAVTNAPAPRPAGGATAWGSGRGLGLLRERVAALGGRLTAGPGAHGGWTVAASLPTPVRRARRAWWPRALDVAAFTACAAGPLLATAAGPFAAAARGGPELAALACLLTAHAAPLLLRRRAPATALAALLAVSLAWSAATAAGVLGFAWLTALALAWPGELIALHAVGAYGPARATWPAPVAVGVVGGTELGLAVVADPAEAAGFGTVAVTTALGLAAVPWLLPVWGLGLLARARRGEGGPWERRVLDAVAVRVGDAAAGERRRVATALHGTVVGHAVRLVRSAEAGLAGTADRSSALAEMTTAARGALAGLRDLLDALDARAPAPGLGKPDAAHSQPDEGR</sequence>
<keyword evidence="3" id="KW-0597">Phosphoprotein</keyword>
<reference evidence="12" key="1">
    <citation type="journal article" date="2014" name="Int. J. Syst. Evol. Microbiol.">
        <title>Complete genome sequence of Corynebacterium casei LMG S-19264T (=DSM 44701T), isolated from a smear-ripened cheese.</title>
        <authorList>
            <consortium name="US DOE Joint Genome Institute (JGI-PGF)"/>
            <person name="Walter F."/>
            <person name="Albersmeier A."/>
            <person name="Kalinowski J."/>
            <person name="Ruckert C."/>
        </authorList>
    </citation>
    <scope>NUCLEOTIDE SEQUENCE</scope>
    <source>
        <strain evidence="12">JCM 4784</strain>
    </source>
</reference>
<feature type="transmembrane region" description="Helical" evidence="10">
    <location>
        <begin position="143"/>
        <end position="161"/>
    </location>
</feature>
<keyword evidence="10" id="KW-0472">Membrane</keyword>
<protein>
    <recommendedName>
        <fullName evidence="2">histidine kinase</fullName>
        <ecNumber evidence="2">2.7.13.3</ecNumber>
    </recommendedName>
</protein>
<name>A0A918Z6Y2_9ACTN</name>
<feature type="transmembrane region" description="Helical" evidence="10">
    <location>
        <begin position="42"/>
        <end position="62"/>
    </location>
</feature>
<keyword evidence="5" id="KW-0547">Nucleotide-binding</keyword>
<feature type="transmembrane region" description="Helical" evidence="10">
    <location>
        <begin position="595"/>
        <end position="619"/>
    </location>
</feature>
<keyword evidence="8" id="KW-0902">Two-component regulatory system</keyword>
<feature type="region of interest" description="Disordered" evidence="9">
    <location>
        <begin position="716"/>
        <end position="735"/>
    </location>
</feature>
<gene>
    <name evidence="12" type="ORF">GCM10018785_06050</name>
</gene>
<feature type="domain" description="Signal transduction histidine kinase subgroup 3 dimerisation and phosphoacceptor" evidence="11">
    <location>
        <begin position="188"/>
        <end position="248"/>
    </location>
</feature>
<keyword evidence="6" id="KW-0418">Kinase</keyword>
<dbReference type="InterPro" id="IPR036890">
    <property type="entry name" value="HATPase_C_sf"/>
</dbReference>
<evidence type="ECO:0000256" key="6">
    <source>
        <dbReference type="ARBA" id="ARBA00022777"/>
    </source>
</evidence>
<dbReference type="Proteomes" id="UP000608024">
    <property type="component" value="Unassembled WGS sequence"/>
</dbReference>
<dbReference type="GO" id="GO:0005524">
    <property type="term" value="F:ATP binding"/>
    <property type="evidence" value="ECO:0007669"/>
    <property type="project" value="UniProtKB-KW"/>
</dbReference>
<dbReference type="InterPro" id="IPR050482">
    <property type="entry name" value="Sensor_HK_TwoCompSys"/>
</dbReference>
<feature type="transmembrane region" description="Helical" evidence="10">
    <location>
        <begin position="522"/>
        <end position="550"/>
    </location>
</feature>
<evidence type="ECO:0000256" key="1">
    <source>
        <dbReference type="ARBA" id="ARBA00000085"/>
    </source>
</evidence>
<proteinExistence type="predicted"/>
<evidence type="ECO:0000256" key="3">
    <source>
        <dbReference type="ARBA" id="ARBA00022553"/>
    </source>
</evidence>
<dbReference type="AlphaFoldDB" id="A0A918Z6Y2"/>
<dbReference type="EC" id="2.7.13.3" evidence="2"/>
<dbReference type="PANTHER" id="PTHR24421:SF10">
    <property type="entry name" value="NITRATE_NITRITE SENSOR PROTEIN NARQ"/>
    <property type="match status" value="1"/>
</dbReference>
<keyword evidence="7" id="KW-0067">ATP-binding</keyword>
<dbReference type="PANTHER" id="PTHR24421">
    <property type="entry name" value="NITRATE/NITRITE SENSOR PROTEIN NARX-RELATED"/>
    <property type="match status" value="1"/>
</dbReference>
<keyword evidence="4" id="KW-0808">Transferase</keyword>
<organism evidence="12 13">
    <name type="scientific">Streptomyces longispororuber</name>
    <dbReference type="NCBI Taxonomy" id="68230"/>
    <lineage>
        <taxon>Bacteria</taxon>
        <taxon>Bacillati</taxon>
        <taxon>Actinomycetota</taxon>
        <taxon>Actinomycetes</taxon>
        <taxon>Kitasatosporales</taxon>
        <taxon>Streptomycetaceae</taxon>
        <taxon>Streptomyces</taxon>
    </lineage>
</organism>
<evidence type="ECO:0000256" key="7">
    <source>
        <dbReference type="ARBA" id="ARBA00022840"/>
    </source>
</evidence>
<dbReference type="EMBL" id="BNBT01000005">
    <property type="protein sequence ID" value="GHE39239.1"/>
    <property type="molecule type" value="Genomic_DNA"/>
</dbReference>
<dbReference type="GO" id="GO:0016020">
    <property type="term" value="C:membrane"/>
    <property type="evidence" value="ECO:0007669"/>
    <property type="project" value="InterPro"/>
</dbReference>
<evidence type="ECO:0000259" key="11">
    <source>
        <dbReference type="Pfam" id="PF07730"/>
    </source>
</evidence>
<evidence type="ECO:0000256" key="9">
    <source>
        <dbReference type="SAM" id="MobiDB-lite"/>
    </source>
</evidence>
<feature type="compositionally biased region" description="Gly residues" evidence="9">
    <location>
        <begin position="262"/>
        <end position="273"/>
    </location>
</feature>
<feature type="compositionally biased region" description="Basic and acidic residues" evidence="9">
    <location>
        <begin position="290"/>
        <end position="323"/>
    </location>
</feature>
<evidence type="ECO:0000313" key="13">
    <source>
        <dbReference type="Proteomes" id="UP000608024"/>
    </source>
</evidence>
<feature type="transmembrane region" description="Helical" evidence="10">
    <location>
        <begin position="462"/>
        <end position="488"/>
    </location>
</feature>
<keyword evidence="13" id="KW-1185">Reference proteome</keyword>
<evidence type="ECO:0000256" key="8">
    <source>
        <dbReference type="ARBA" id="ARBA00023012"/>
    </source>
</evidence>